<protein>
    <submittedName>
        <fullName evidence="3">DNA invertase Pin-like site-specific DNA recombinase</fullName>
    </submittedName>
</protein>
<evidence type="ECO:0000259" key="1">
    <source>
        <dbReference type="PROSITE" id="PS51736"/>
    </source>
</evidence>
<dbReference type="Gene3D" id="3.90.1750.20">
    <property type="entry name" value="Putative Large Serine Recombinase, Chain B, Domain 2"/>
    <property type="match status" value="1"/>
</dbReference>
<proteinExistence type="predicted"/>
<dbReference type="PANTHER" id="PTHR30461">
    <property type="entry name" value="DNA-INVERTASE FROM LAMBDOID PROPHAGE"/>
    <property type="match status" value="1"/>
</dbReference>
<dbReference type="Pfam" id="PF07508">
    <property type="entry name" value="Recombinase"/>
    <property type="match status" value="1"/>
</dbReference>
<keyword evidence="4" id="KW-1185">Reference proteome</keyword>
<dbReference type="Gene3D" id="3.40.50.1390">
    <property type="entry name" value="Resolvase, N-terminal catalytic domain"/>
    <property type="match status" value="1"/>
</dbReference>
<dbReference type="InterPro" id="IPR006119">
    <property type="entry name" value="Resolv_N"/>
</dbReference>
<dbReference type="SUPFAM" id="SSF109709">
    <property type="entry name" value="KorB DNA-binding domain-like"/>
    <property type="match status" value="1"/>
</dbReference>
<dbReference type="InterPro" id="IPR038109">
    <property type="entry name" value="DNA_bind_recomb_sf"/>
</dbReference>
<dbReference type="InterPro" id="IPR011109">
    <property type="entry name" value="DNA_bind_recombinase_dom"/>
</dbReference>
<dbReference type="SUPFAM" id="SSF53041">
    <property type="entry name" value="Resolvase-like"/>
    <property type="match status" value="1"/>
</dbReference>
<dbReference type="InterPro" id="IPR050639">
    <property type="entry name" value="SSR_resolvase"/>
</dbReference>
<evidence type="ECO:0000313" key="4">
    <source>
        <dbReference type="Proteomes" id="UP000547011"/>
    </source>
</evidence>
<feature type="domain" description="Resolvase/invertase-type recombinase catalytic" evidence="1">
    <location>
        <begin position="1"/>
        <end position="140"/>
    </location>
</feature>
<sequence length="542" mass="59735">MEQSFNSLHAQRDACEAFIASQVHEGWRLIPEAYDDGGLSGGSMERPALQRLLQDVRDGLVDIVVVYKVDRLTRSLADFAKLTELFDAHGASFVSVTQAFNTSTSMGRLTLNVLLSFAQFEREVAGERIRDKIALSKRRGMWMGGLPPLGYDGVEGKLIINSVEADTVRLIFRRYCKVGSIAQLKHSLDADGIVSKHRRFQTGKVMGGASLSRGALYQILRNRIYLGQIEHRGAIYQGEHQAIVPEHLWNEVQRRLEEQSQRPRGSSSRATSAPLAGMIYDADGKRMTPTYSKKAGRHYRYYTSAPLVRGSSGGKGVRLPAPDLEQLINGSIANRLIDQQWLAALIGEIEITNFPRIITAADQLAKSVRCPDGDCPSLDMPPFLRRVDVRTDTIVISLDRAALVAALGVPVCDDISLPDSQMICITVPAKALRCGKQVRLIVGEATSKTRSPDAQLIQLICDGHRWFAELSQGGAKTIAAIAKRDNQQVSHVSRTLSLAFLAPDIADMILAGTQPITLTPERLKAARPLPLDWDLQRLKLLV</sequence>
<reference evidence="3 4" key="1">
    <citation type="submission" date="2020-08" db="EMBL/GenBank/DDBJ databases">
        <title>Genomic Encyclopedia of Type Strains, Phase IV (KMG-IV): sequencing the most valuable type-strain genomes for metagenomic binning, comparative biology and taxonomic classification.</title>
        <authorList>
            <person name="Goeker M."/>
        </authorList>
    </citation>
    <scope>NUCLEOTIDE SEQUENCE [LARGE SCALE GENOMIC DNA]</scope>
    <source>
        <strain evidence="3 4">DSM 23447</strain>
    </source>
</reference>
<dbReference type="InterPro" id="IPR036162">
    <property type="entry name" value="Resolvase-like_N_sf"/>
</dbReference>
<dbReference type="SMART" id="SM00857">
    <property type="entry name" value="Resolvase"/>
    <property type="match status" value="1"/>
</dbReference>
<gene>
    <name evidence="3" type="ORF">GGR20_002985</name>
</gene>
<evidence type="ECO:0000259" key="2">
    <source>
        <dbReference type="PROSITE" id="PS51737"/>
    </source>
</evidence>
<organism evidence="3 4">
    <name type="scientific">Devosia subaequoris</name>
    <dbReference type="NCBI Taxonomy" id="395930"/>
    <lineage>
        <taxon>Bacteria</taxon>
        <taxon>Pseudomonadati</taxon>
        <taxon>Pseudomonadota</taxon>
        <taxon>Alphaproteobacteria</taxon>
        <taxon>Hyphomicrobiales</taxon>
        <taxon>Devosiaceae</taxon>
        <taxon>Devosia</taxon>
    </lineage>
</organism>
<comment type="caution">
    <text evidence="3">The sequence shown here is derived from an EMBL/GenBank/DDBJ whole genome shotgun (WGS) entry which is preliminary data.</text>
</comment>
<name>A0A7W6IPD1_9HYPH</name>
<dbReference type="PROSITE" id="PS51736">
    <property type="entry name" value="RECOMBINASES_3"/>
    <property type="match status" value="1"/>
</dbReference>
<dbReference type="PROSITE" id="PS51737">
    <property type="entry name" value="RECOMBINASE_DNA_BIND"/>
    <property type="match status" value="1"/>
</dbReference>
<dbReference type="PANTHER" id="PTHR30461:SF23">
    <property type="entry name" value="DNA RECOMBINASE-RELATED"/>
    <property type="match status" value="1"/>
</dbReference>
<dbReference type="AlphaFoldDB" id="A0A7W6IPD1"/>
<dbReference type="Proteomes" id="UP000547011">
    <property type="component" value="Unassembled WGS sequence"/>
</dbReference>
<dbReference type="GO" id="GO:0003677">
    <property type="term" value="F:DNA binding"/>
    <property type="evidence" value="ECO:0007669"/>
    <property type="project" value="InterPro"/>
</dbReference>
<dbReference type="CDD" id="cd03768">
    <property type="entry name" value="SR_ResInv"/>
    <property type="match status" value="1"/>
</dbReference>
<accession>A0A7W6IPD1</accession>
<dbReference type="GO" id="GO:0000150">
    <property type="term" value="F:DNA strand exchange activity"/>
    <property type="evidence" value="ECO:0007669"/>
    <property type="project" value="InterPro"/>
</dbReference>
<evidence type="ECO:0000313" key="3">
    <source>
        <dbReference type="EMBL" id="MBB4053328.1"/>
    </source>
</evidence>
<feature type="domain" description="Recombinase" evidence="2">
    <location>
        <begin position="148"/>
        <end position="262"/>
    </location>
</feature>
<dbReference type="Pfam" id="PF00239">
    <property type="entry name" value="Resolvase"/>
    <property type="match status" value="1"/>
</dbReference>
<dbReference type="EMBL" id="JACIEW010000007">
    <property type="protein sequence ID" value="MBB4053328.1"/>
    <property type="molecule type" value="Genomic_DNA"/>
</dbReference>